<name>A0ABT7SQZ6_9GAMM</name>
<organism evidence="2 3">
    <name type="scientific">Thiopseudomonas acetoxidans</name>
    <dbReference type="NCBI Taxonomy" id="3041622"/>
    <lineage>
        <taxon>Bacteria</taxon>
        <taxon>Pseudomonadati</taxon>
        <taxon>Pseudomonadota</taxon>
        <taxon>Gammaproteobacteria</taxon>
        <taxon>Pseudomonadales</taxon>
        <taxon>Pseudomonadaceae</taxon>
        <taxon>Thiopseudomonas</taxon>
    </lineage>
</organism>
<protein>
    <recommendedName>
        <fullName evidence="4">Lipoprotein</fullName>
    </recommendedName>
</protein>
<proteinExistence type="predicted"/>
<evidence type="ECO:0000256" key="1">
    <source>
        <dbReference type="SAM" id="SignalP"/>
    </source>
</evidence>
<feature type="chain" id="PRO_5046313027" description="Lipoprotein" evidence="1">
    <location>
        <begin position="21"/>
        <end position="353"/>
    </location>
</feature>
<comment type="caution">
    <text evidence="2">The sequence shown here is derived from an EMBL/GenBank/DDBJ whole genome shotgun (WGS) entry which is preliminary data.</text>
</comment>
<dbReference type="EMBL" id="JAUCDY010000013">
    <property type="protein sequence ID" value="MDM7858591.1"/>
    <property type="molecule type" value="Genomic_DNA"/>
</dbReference>
<reference evidence="2 3" key="1">
    <citation type="submission" date="2023-06" db="EMBL/GenBank/DDBJ databases">
        <title>Thiopseudomonas sp. CY1220 draft genome sequence.</title>
        <authorList>
            <person name="Zhao G."/>
            <person name="An M."/>
        </authorList>
    </citation>
    <scope>NUCLEOTIDE SEQUENCE [LARGE SCALE GENOMIC DNA]</scope>
    <source>
        <strain evidence="2 3">CY1220</strain>
    </source>
</reference>
<dbReference type="Proteomes" id="UP001241056">
    <property type="component" value="Unassembled WGS sequence"/>
</dbReference>
<sequence>MKLTSFLRFSALMVGLSLNAGCGVIIKDPIYHSVTRSTKKEKLNNELRSYQVSWLAQALLKPETRGAVARNLVENAPDIAAAGGFSLADAADVSIAAQMVTDLAVGQLGSGLGGSVGNTLFLGGVALSMLAGDGSLKVTSVVLLPEELNGEVLDSAELAKAAAQQLIVERYATAATKFGYSFTCEYACTAFPSAYRMQRQPEADTSAFLYAADDVAFYFADFEVIAPEQTQAVDSLAAGFNVAWRSHFNNDARIDMLQNPLIDEQGNIEIEMNDKKIAGWTFYGDKRFFQTDFGRDFLREVYKTPYMLYGTANDYPRVAYYDGEVYQYILNGIPDAFDRVVLPFQPLEQKNRQ</sequence>
<keyword evidence="3" id="KW-1185">Reference proteome</keyword>
<dbReference type="RefSeq" id="WP_289411352.1">
    <property type="nucleotide sequence ID" value="NZ_JAUCDY010000013.1"/>
</dbReference>
<evidence type="ECO:0000313" key="3">
    <source>
        <dbReference type="Proteomes" id="UP001241056"/>
    </source>
</evidence>
<keyword evidence="1" id="KW-0732">Signal</keyword>
<gene>
    <name evidence="2" type="ORF">QEZ41_09955</name>
</gene>
<feature type="signal peptide" evidence="1">
    <location>
        <begin position="1"/>
        <end position="20"/>
    </location>
</feature>
<evidence type="ECO:0008006" key="4">
    <source>
        <dbReference type="Google" id="ProtNLM"/>
    </source>
</evidence>
<accession>A0ABT7SQZ6</accession>
<evidence type="ECO:0000313" key="2">
    <source>
        <dbReference type="EMBL" id="MDM7858591.1"/>
    </source>
</evidence>